<proteinExistence type="predicted"/>
<dbReference type="RefSeq" id="WP_089804826.1">
    <property type="nucleotide sequence ID" value="NZ_FOYT01000001.1"/>
</dbReference>
<evidence type="ECO:0000313" key="3">
    <source>
        <dbReference type="Proteomes" id="UP000198531"/>
    </source>
</evidence>
<protein>
    <recommendedName>
        <fullName evidence="4">DUF2795 domain-containing protein</fullName>
    </recommendedName>
</protein>
<reference evidence="3" key="1">
    <citation type="submission" date="2016-10" db="EMBL/GenBank/DDBJ databases">
        <authorList>
            <person name="Varghese N."/>
            <person name="Submissions S."/>
        </authorList>
    </citation>
    <scope>NUCLEOTIDE SEQUENCE [LARGE SCALE GENOMIC DNA]</scope>
    <source>
        <strain evidence="3">CGMCC 1.7736</strain>
    </source>
</reference>
<accession>A0A1I6GA81</accession>
<sequence>MPSDERDLDRASDRKHERAEHVESILDETESLVRDEQKFPVRSEELAEEYADQPLDMPNETESLGSVFDRLEDEAEYENPEQVREAVYGAVTGDAGGDEEYNEERDLGALDRAEGDAPRNDVDGEAIMDDVAADDDAERRDPPEER</sequence>
<evidence type="ECO:0008006" key="4">
    <source>
        <dbReference type="Google" id="ProtNLM"/>
    </source>
</evidence>
<dbReference type="AlphaFoldDB" id="A0A1I6GA81"/>
<name>A0A1I6GA81_9EURY</name>
<feature type="compositionally biased region" description="Basic and acidic residues" evidence="1">
    <location>
        <begin position="104"/>
        <end position="122"/>
    </location>
</feature>
<dbReference type="EMBL" id="FOYT01000001">
    <property type="protein sequence ID" value="SFR39094.1"/>
    <property type="molecule type" value="Genomic_DNA"/>
</dbReference>
<dbReference type="Proteomes" id="UP000198531">
    <property type="component" value="Unassembled WGS sequence"/>
</dbReference>
<feature type="region of interest" description="Disordered" evidence="1">
    <location>
        <begin position="1"/>
        <end position="24"/>
    </location>
</feature>
<organism evidence="2 3">
    <name type="scientific">Halogeometricum rufum</name>
    <dbReference type="NCBI Taxonomy" id="553469"/>
    <lineage>
        <taxon>Archaea</taxon>
        <taxon>Methanobacteriati</taxon>
        <taxon>Methanobacteriota</taxon>
        <taxon>Stenosarchaea group</taxon>
        <taxon>Halobacteria</taxon>
        <taxon>Halobacteriales</taxon>
        <taxon>Haloferacaceae</taxon>
        <taxon>Halogeometricum</taxon>
    </lineage>
</organism>
<gene>
    <name evidence="2" type="ORF">SAMN04487947_0817</name>
</gene>
<dbReference type="Pfam" id="PF19102">
    <property type="entry name" value="DUF5789"/>
    <property type="match status" value="1"/>
</dbReference>
<feature type="compositionally biased region" description="Acidic residues" evidence="1">
    <location>
        <begin position="123"/>
        <end position="136"/>
    </location>
</feature>
<evidence type="ECO:0000313" key="2">
    <source>
        <dbReference type="EMBL" id="SFR39094.1"/>
    </source>
</evidence>
<feature type="compositionally biased region" description="Basic and acidic residues" evidence="1">
    <location>
        <begin position="137"/>
        <end position="146"/>
    </location>
</feature>
<dbReference type="InterPro" id="IPR043899">
    <property type="entry name" value="DUF5789"/>
</dbReference>
<keyword evidence="3" id="KW-1185">Reference proteome</keyword>
<evidence type="ECO:0000256" key="1">
    <source>
        <dbReference type="SAM" id="MobiDB-lite"/>
    </source>
</evidence>
<dbReference type="STRING" id="553469.SAMN04487947_0817"/>
<dbReference type="OrthoDB" id="213081at2157"/>
<feature type="region of interest" description="Disordered" evidence="1">
    <location>
        <begin position="90"/>
        <end position="146"/>
    </location>
</feature>